<evidence type="ECO:0000256" key="1">
    <source>
        <dbReference type="SAM" id="MobiDB-lite"/>
    </source>
</evidence>
<feature type="region of interest" description="Disordered" evidence="1">
    <location>
        <begin position="42"/>
        <end position="64"/>
    </location>
</feature>
<dbReference type="Proteomes" id="UP001392437">
    <property type="component" value="Unassembled WGS sequence"/>
</dbReference>
<feature type="compositionally biased region" description="Basic and acidic residues" evidence="1">
    <location>
        <begin position="42"/>
        <end position="53"/>
    </location>
</feature>
<accession>A0AAW0R511</accession>
<evidence type="ECO:0000313" key="2">
    <source>
        <dbReference type="EMBL" id="KAK8124000.1"/>
    </source>
</evidence>
<dbReference type="EMBL" id="JAQQWP010000003">
    <property type="protein sequence ID" value="KAK8124000.1"/>
    <property type="molecule type" value="Genomic_DNA"/>
</dbReference>
<protein>
    <submittedName>
        <fullName evidence="2">Uncharacterized protein</fullName>
    </submittedName>
</protein>
<organism evidence="2 3">
    <name type="scientific">Apiospora kogelbergensis</name>
    <dbReference type="NCBI Taxonomy" id="1337665"/>
    <lineage>
        <taxon>Eukaryota</taxon>
        <taxon>Fungi</taxon>
        <taxon>Dikarya</taxon>
        <taxon>Ascomycota</taxon>
        <taxon>Pezizomycotina</taxon>
        <taxon>Sordariomycetes</taxon>
        <taxon>Xylariomycetidae</taxon>
        <taxon>Amphisphaeriales</taxon>
        <taxon>Apiosporaceae</taxon>
        <taxon>Apiospora</taxon>
    </lineage>
</organism>
<comment type="caution">
    <text evidence="2">The sequence shown here is derived from an EMBL/GenBank/DDBJ whole genome shotgun (WGS) entry which is preliminary data.</text>
</comment>
<proteinExistence type="predicted"/>
<keyword evidence="3" id="KW-1185">Reference proteome</keyword>
<reference evidence="2 3" key="1">
    <citation type="submission" date="2023-01" db="EMBL/GenBank/DDBJ databases">
        <title>Analysis of 21 Apiospora genomes using comparative genomics revels a genus with tremendous synthesis potential of carbohydrate active enzymes and secondary metabolites.</title>
        <authorList>
            <person name="Sorensen T."/>
        </authorList>
    </citation>
    <scope>NUCLEOTIDE SEQUENCE [LARGE SCALE GENOMIC DNA]</scope>
    <source>
        <strain evidence="2 3">CBS 117206</strain>
    </source>
</reference>
<dbReference type="AlphaFoldDB" id="A0AAW0R511"/>
<name>A0AAW0R511_9PEZI</name>
<gene>
    <name evidence="2" type="ORF">PG999_003918</name>
</gene>
<evidence type="ECO:0000313" key="3">
    <source>
        <dbReference type="Proteomes" id="UP001392437"/>
    </source>
</evidence>
<sequence>MPILIPRDLLSPLPLFDARLAVPALGQADAVLDELGAQARHAGNDGRHAHHQLDNGLEDGDEGRDDARFQQRRVALPDDEVRRGGGDYRGRRGCVGTAPEFLRHVVLSSGGRCGVELGGSVGQRGVLAVAVAHLALGISIVAAGPVVDFFVYVYGSFLAGGGVGLSLSGLDVLVDVIFSVELGIVLVRFPLVHLGHVEVGRPVIHQLHRLGKSLIKEAVHLLGNLTAHGELKERKAFALDVG</sequence>